<evidence type="ECO:0000313" key="5">
    <source>
        <dbReference type="Proteomes" id="UP001521137"/>
    </source>
</evidence>
<keyword evidence="2" id="KW-0732">Signal</keyword>
<dbReference type="Gene3D" id="2.40.420.20">
    <property type="match status" value="1"/>
</dbReference>
<dbReference type="Pfam" id="PF25917">
    <property type="entry name" value="BSH_RND"/>
    <property type="match status" value="1"/>
</dbReference>
<dbReference type="InterPro" id="IPR058625">
    <property type="entry name" value="MdtA-like_BSH"/>
</dbReference>
<comment type="caution">
    <text evidence="4">The sequence shown here is derived from an EMBL/GenBank/DDBJ whole genome shotgun (WGS) entry which is preliminary data.</text>
</comment>
<dbReference type="PANTHER" id="PTHR30469">
    <property type="entry name" value="MULTIDRUG RESISTANCE PROTEIN MDTA"/>
    <property type="match status" value="1"/>
</dbReference>
<dbReference type="Proteomes" id="UP001521137">
    <property type="component" value="Unassembled WGS sequence"/>
</dbReference>
<feature type="domain" description="Multidrug resistance protein MdtA-like barrel-sandwich hybrid" evidence="3">
    <location>
        <begin position="56"/>
        <end position="179"/>
    </location>
</feature>
<dbReference type="EMBL" id="JAKGAS010000002">
    <property type="protein sequence ID" value="MCF2947386.1"/>
    <property type="molecule type" value="Genomic_DNA"/>
</dbReference>
<dbReference type="PANTHER" id="PTHR30469:SF20">
    <property type="entry name" value="EFFLUX RND TRANSPORTER PERIPLASMIC ADAPTOR SUBUNIT"/>
    <property type="match status" value="1"/>
</dbReference>
<keyword evidence="5" id="KW-1185">Reference proteome</keyword>
<reference evidence="4 5" key="1">
    <citation type="submission" date="2022-01" db="EMBL/GenBank/DDBJ databases">
        <title>Paraglaciecola sp. G1-23.</title>
        <authorList>
            <person name="Jin M.S."/>
            <person name="Han D.M."/>
            <person name="Kim H.M."/>
            <person name="Jeon C.O."/>
        </authorList>
    </citation>
    <scope>NUCLEOTIDE SEQUENCE [LARGE SCALE GENOMIC DNA]</scope>
    <source>
        <strain evidence="4 5">G1-23</strain>
    </source>
</reference>
<dbReference type="SUPFAM" id="SSF111369">
    <property type="entry name" value="HlyD-like secretion proteins"/>
    <property type="match status" value="1"/>
</dbReference>
<comment type="similarity">
    <text evidence="1">Belongs to the membrane fusion protein (MFP) (TC 8.A.1) family.</text>
</comment>
<dbReference type="NCBIfam" id="TIGR01730">
    <property type="entry name" value="RND_mfp"/>
    <property type="match status" value="1"/>
</dbReference>
<dbReference type="RefSeq" id="WP_235310915.1">
    <property type="nucleotide sequence ID" value="NZ_JAKGAS010000002.1"/>
</dbReference>
<name>A0ABS9D382_9ALTE</name>
<sequence length="346" mass="38099">MKQWIYLSLLILVQSCSEEAAVVSETSPTVVQTFTAVTQQNNQAYEFPAVVSAVKNVELRFEVAGRLIATNLVKGKKVEKGQVLAQIDPAPYERKVKDREVRHQVATNDLKRIQALYKKGGVSHSDFDNAKSLFETTLLDLNNAKQDLSYTKISAPFDGFVSDRYVENNSYVQVGSSIATIQDRSTLYFSFDVPERIMTLNSGNKDVEASARVIGLEDQVYKIHYVEHEAIPDPITQTYNVTFAIDNAQETALIPGSRAMVTIQTNLNRGQLIAIPVSAVIGDAESGFAVWEFNNSVVNKQAVQVAGIVDNYALISSGLTAGEKVVSAGTTYMREGLAVREYKAEK</sequence>
<evidence type="ECO:0000256" key="1">
    <source>
        <dbReference type="ARBA" id="ARBA00009477"/>
    </source>
</evidence>
<accession>A0ABS9D382</accession>
<organism evidence="4 5">
    <name type="scientific">Paraglaciecola algarum</name>
    <dbReference type="NCBI Taxonomy" id="3050085"/>
    <lineage>
        <taxon>Bacteria</taxon>
        <taxon>Pseudomonadati</taxon>
        <taxon>Pseudomonadota</taxon>
        <taxon>Gammaproteobacteria</taxon>
        <taxon>Alteromonadales</taxon>
        <taxon>Alteromonadaceae</taxon>
        <taxon>Paraglaciecola</taxon>
    </lineage>
</organism>
<dbReference type="Gene3D" id="2.40.30.170">
    <property type="match status" value="1"/>
</dbReference>
<proteinExistence type="inferred from homology"/>
<dbReference type="Gene3D" id="2.40.50.100">
    <property type="match status" value="1"/>
</dbReference>
<dbReference type="Gene3D" id="1.10.287.470">
    <property type="entry name" value="Helix hairpin bin"/>
    <property type="match status" value="1"/>
</dbReference>
<evidence type="ECO:0000259" key="3">
    <source>
        <dbReference type="Pfam" id="PF25917"/>
    </source>
</evidence>
<evidence type="ECO:0000313" key="4">
    <source>
        <dbReference type="EMBL" id="MCF2947386.1"/>
    </source>
</evidence>
<evidence type="ECO:0000256" key="2">
    <source>
        <dbReference type="SAM" id="SignalP"/>
    </source>
</evidence>
<feature type="signal peptide" evidence="2">
    <location>
        <begin position="1"/>
        <end position="20"/>
    </location>
</feature>
<dbReference type="InterPro" id="IPR006143">
    <property type="entry name" value="RND_pump_MFP"/>
</dbReference>
<dbReference type="PROSITE" id="PS51257">
    <property type="entry name" value="PROKAR_LIPOPROTEIN"/>
    <property type="match status" value="1"/>
</dbReference>
<protein>
    <submittedName>
        <fullName evidence="4">Efflux RND transporter periplasmic adaptor subunit</fullName>
    </submittedName>
</protein>
<gene>
    <name evidence="4" type="ORF">L0668_04650</name>
</gene>
<feature type="chain" id="PRO_5047095885" evidence="2">
    <location>
        <begin position="21"/>
        <end position="346"/>
    </location>
</feature>